<feature type="compositionally biased region" description="Low complexity" evidence="5">
    <location>
        <begin position="44"/>
        <end position="53"/>
    </location>
</feature>
<evidence type="ECO:0000256" key="4">
    <source>
        <dbReference type="PROSITE-ProRule" id="PRU00169"/>
    </source>
</evidence>
<dbReference type="InterPro" id="IPR011006">
    <property type="entry name" value="CheY-like_superfamily"/>
</dbReference>
<dbReference type="AlphaFoldDB" id="A0A8S0S5I3"/>
<evidence type="ECO:0000259" key="6">
    <source>
        <dbReference type="PROSITE" id="PS50110"/>
    </source>
</evidence>
<dbReference type="InterPro" id="IPR045279">
    <property type="entry name" value="ARR-like"/>
</dbReference>
<keyword evidence="1" id="KW-0902">Two-component regulatory system</keyword>
<sequence length="264" mass="28913">MSSHDSIGLVVKCLSKGAVDFLVKPVGKNELKNLWQHVWRRCHSSSGSGSESGTRTRKSVKSKSTGKFDKSGSYDGANNESKGLVDVGDGSEDSSWLKQAVEVGRSKAMSPIDQLADLPDSTCAQDTCSIAEAADNKMLQNIIVRKANSGKEYDTIAKDKSFEIVIPRNSESQFENPNEIHLGPKDAEQLSLLEIDCNTNNNRVDKGQFKTTGECLFSKHKDVTSNMSSPWIDCRVSECTREVANISEIYNIVTNESKKTKQGA</sequence>
<comment type="caution">
    <text evidence="4">Lacks conserved residue(s) required for the propagation of feature annotation.</text>
</comment>
<reference evidence="7 8" key="1">
    <citation type="submission" date="2019-12" db="EMBL/GenBank/DDBJ databases">
        <authorList>
            <person name="Alioto T."/>
            <person name="Alioto T."/>
            <person name="Gomez Garrido J."/>
        </authorList>
    </citation>
    <scope>NUCLEOTIDE SEQUENCE [LARGE SCALE GENOMIC DNA]</scope>
</reference>
<comment type="caution">
    <text evidence="7">The sequence shown here is derived from an EMBL/GenBank/DDBJ whole genome shotgun (WGS) entry which is preliminary data.</text>
</comment>
<dbReference type="PANTHER" id="PTHR43874:SF125">
    <property type="entry name" value="TWO-COMPONENT RESPONSE REGULATOR-LIKE APRR7"/>
    <property type="match status" value="1"/>
</dbReference>
<feature type="region of interest" description="Disordered" evidence="5">
    <location>
        <begin position="43"/>
        <end position="92"/>
    </location>
</feature>
<gene>
    <name evidence="7" type="ORF">OLEA9_A042996</name>
</gene>
<dbReference type="Proteomes" id="UP000594638">
    <property type="component" value="Unassembled WGS sequence"/>
</dbReference>
<dbReference type="PROSITE" id="PS50110">
    <property type="entry name" value="RESPONSE_REGULATORY"/>
    <property type="match status" value="1"/>
</dbReference>
<accession>A0A8S0S5I3</accession>
<proteinExistence type="predicted"/>
<evidence type="ECO:0000256" key="5">
    <source>
        <dbReference type="SAM" id="MobiDB-lite"/>
    </source>
</evidence>
<name>A0A8S0S5I3_OLEEU</name>
<evidence type="ECO:0000256" key="3">
    <source>
        <dbReference type="ARBA" id="ARBA00023163"/>
    </source>
</evidence>
<dbReference type="GO" id="GO:0009736">
    <property type="term" value="P:cytokinin-activated signaling pathway"/>
    <property type="evidence" value="ECO:0007669"/>
    <property type="project" value="InterPro"/>
</dbReference>
<keyword evidence="3" id="KW-0804">Transcription</keyword>
<protein>
    <submittedName>
        <fullName evidence="7">Two-component response regulator-like APRR7 isoform X1</fullName>
    </submittedName>
</protein>
<dbReference type="Gene3D" id="3.40.50.2300">
    <property type="match status" value="1"/>
</dbReference>
<organism evidence="7 8">
    <name type="scientific">Olea europaea subsp. europaea</name>
    <dbReference type="NCBI Taxonomy" id="158383"/>
    <lineage>
        <taxon>Eukaryota</taxon>
        <taxon>Viridiplantae</taxon>
        <taxon>Streptophyta</taxon>
        <taxon>Embryophyta</taxon>
        <taxon>Tracheophyta</taxon>
        <taxon>Spermatophyta</taxon>
        <taxon>Magnoliopsida</taxon>
        <taxon>eudicotyledons</taxon>
        <taxon>Gunneridae</taxon>
        <taxon>Pentapetalae</taxon>
        <taxon>asterids</taxon>
        <taxon>lamiids</taxon>
        <taxon>Lamiales</taxon>
        <taxon>Oleaceae</taxon>
        <taxon>Oleeae</taxon>
        <taxon>Olea</taxon>
    </lineage>
</organism>
<dbReference type="InterPro" id="IPR001789">
    <property type="entry name" value="Sig_transdc_resp-reg_receiver"/>
</dbReference>
<evidence type="ECO:0000256" key="1">
    <source>
        <dbReference type="ARBA" id="ARBA00023012"/>
    </source>
</evidence>
<dbReference type="PANTHER" id="PTHR43874">
    <property type="entry name" value="TWO-COMPONENT RESPONSE REGULATOR"/>
    <property type="match status" value="1"/>
</dbReference>
<dbReference type="OrthoDB" id="60033at2759"/>
<dbReference type="Gramene" id="OE9A042996T1">
    <property type="protein sequence ID" value="OE9A042996C1"/>
    <property type="gene ID" value="OE9A042996"/>
</dbReference>
<feature type="domain" description="Response regulatory" evidence="6">
    <location>
        <begin position="1"/>
        <end position="39"/>
    </location>
</feature>
<dbReference type="SUPFAM" id="SSF52172">
    <property type="entry name" value="CheY-like"/>
    <property type="match status" value="1"/>
</dbReference>
<dbReference type="GO" id="GO:0000160">
    <property type="term" value="P:phosphorelay signal transduction system"/>
    <property type="evidence" value="ECO:0007669"/>
    <property type="project" value="UniProtKB-KW"/>
</dbReference>
<dbReference type="EMBL" id="CACTIH010003867">
    <property type="protein sequence ID" value="CAA2986533.1"/>
    <property type="molecule type" value="Genomic_DNA"/>
</dbReference>
<evidence type="ECO:0000313" key="8">
    <source>
        <dbReference type="Proteomes" id="UP000594638"/>
    </source>
</evidence>
<keyword evidence="8" id="KW-1185">Reference proteome</keyword>
<evidence type="ECO:0000256" key="2">
    <source>
        <dbReference type="ARBA" id="ARBA00023015"/>
    </source>
</evidence>
<evidence type="ECO:0000313" key="7">
    <source>
        <dbReference type="EMBL" id="CAA2986533.1"/>
    </source>
</evidence>
<keyword evidence="2" id="KW-0805">Transcription regulation</keyword>